<feature type="signal peptide" evidence="6">
    <location>
        <begin position="1"/>
        <end position="26"/>
    </location>
</feature>
<evidence type="ECO:0000256" key="1">
    <source>
        <dbReference type="ARBA" id="ARBA00022679"/>
    </source>
</evidence>
<dbReference type="RefSeq" id="XP_017301939.1">
    <property type="nucleotide sequence ID" value="XM_017446450.2"/>
</dbReference>
<dbReference type="PaxDb" id="121845-A0A1S4EII1"/>
<dbReference type="GeneID" id="103514670"/>
<organism evidence="10">
    <name type="scientific">Diaphorina citri</name>
    <name type="common">Asian citrus psyllid</name>
    <dbReference type="NCBI Taxonomy" id="121845"/>
    <lineage>
        <taxon>Eukaryota</taxon>
        <taxon>Metazoa</taxon>
        <taxon>Ecdysozoa</taxon>
        <taxon>Arthropoda</taxon>
        <taxon>Hexapoda</taxon>
        <taxon>Insecta</taxon>
        <taxon>Pterygota</taxon>
        <taxon>Neoptera</taxon>
        <taxon>Paraneoptera</taxon>
        <taxon>Hemiptera</taxon>
        <taxon>Sternorrhyncha</taxon>
        <taxon>Psylloidea</taxon>
        <taxon>Psyllidae</taxon>
        <taxon>Diaphorininae</taxon>
        <taxon>Diaphorina</taxon>
    </lineage>
</organism>
<keyword evidence="1" id="KW-0808">Transferase</keyword>
<dbReference type="GO" id="GO:0030975">
    <property type="term" value="F:thiamine binding"/>
    <property type="evidence" value="ECO:0007669"/>
    <property type="project" value="InterPro"/>
</dbReference>
<dbReference type="InterPro" id="IPR007371">
    <property type="entry name" value="TPK_catalytic"/>
</dbReference>
<keyword evidence="2" id="KW-0547">Nucleotide-binding</keyword>
<dbReference type="InterPro" id="IPR007373">
    <property type="entry name" value="Thiamin_PyroPKinase_B1-bd"/>
</dbReference>
<dbReference type="InterPro" id="IPR006282">
    <property type="entry name" value="Thi_PPkinase"/>
</dbReference>
<evidence type="ECO:0000256" key="4">
    <source>
        <dbReference type="ARBA" id="ARBA00022840"/>
    </source>
</evidence>
<evidence type="ECO:0000313" key="8">
    <source>
        <dbReference type="Proteomes" id="UP000079169"/>
    </source>
</evidence>
<keyword evidence="4" id="KW-0067">ATP-binding</keyword>
<evidence type="ECO:0000256" key="5">
    <source>
        <dbReference type="SAM" id="MobiDB-lite"/>
    </source>
</evidence>
<dbReference type="OMA" id="HHLYMMT"/>
<dbReference type="NCBIfam" id="TIGR01378">
    <property type="entry name" value="thi_PPkinase"/>
    <property type="match status" value="1"/>
</dbReference>
<dbReference type="PANTHER" id="PTHR13622">
    <property type="entry name" value="THIAMIN PYROPHOSPHOKINASE"/>
    <property type="match status" value="1"/>
</dbReference>
<feature type="region of interest" description="Disordered" evidence="5">
    <location>
        <begin position="294"/>
        <end position="330"/>
    </location>
</feature>
<evidence type="ECO:0000259" key="7">
    <source>
        <dbReference type="SMART" id="SM00983"/>
    </source>
</evidence>
<evidence type="ECO:0000256" key="2">
    <source>
        <dbReference type="ARBA" id="ARBA00022741"/>
    </source>
</evidence>
<name>A0A1S4EII1_DIACI</name>
<dbReference type="SMART" id="SM00983">
    <property type="entry name" value="TPK_B1_binding"/>
    <property type="match status" value="1"/>
</dbReference>
<dbReference type="GO" id="GO:0004788">
    <property type="term" value="F:thiamine diphosphokinase activity"/>
    <property type="evidence" value="ECO:0007669"/>
    <property type="project" value="InterPro"/>
</dbReference>
<dbReference type="SUPFAM" id="SSF63999">
    <property type="entry name" value="Thiamin pyrophosphokinase, catalytic domain"/>
    <property type="match status" value="1"/>
</dbReference>
<dbReference type="PANTHER" id="PTHR13622:SF8">
    <property type="entry name" value="THIAMIN PYROPHOSPHOKINASE 1"/>
    <property type="match status" value="1"/>
</dbReference>
<dbReference type="GO" id="GO:0016301">
    <property type="term" value="F:kinase activity"/>
    <property type="evidence" value="ECO:0007669"/>
    <property type="project" value="UniProtKB-KW"/>
</dbReference>
<dbReference type="Pfam" id="PF04265">
    <property type="entry name" value="TPK_B1_binding"/>
    <property type="match status" value="1"/>
</dbReference>
<dbReference type="GO" id="GO:0005524">
    <property type="term" value="F:ATP binding"/>
    <property type="evidence" value="ECO:0007669"/>
    <property type="project" value="UniProtKB-KW"/>
</dbReference>
<dbReference type="GO" id="GO:0009229">
    <property type="term" value="P:thiamine diphosphate biosynthetic process"/>
    <property type="evidence" value="ECO:0007669"/>
    <property type="project" value="InterPro"/>
</dbReference>
<dbReference type="Pfam" id="PF04263">
    <property type="entry name" value="TPK_catalytic"/>
    <property type="match status" value="1"/>
</dbReference>
<dbReference type="InterPro" id="IPR036759">
    <property type="entry name" value="TPK_catalytic_sf"/>
</dbReference>
<dbReference type="Gene3D" id="3.40.50.10240">
    <property type="entry name" value="Thiamin pyrophosphokinase, catalytic domain"/>
    <property type="match status" value="1"/>
</dbReference>
<dbReference type="GO" id="GO:0006772">
    <property type="term" value="P:thiamine metabolic process"/>
    <property type="evidence" value="ECO:0007669"/>
    <property type="project" value="InterPro"/>
</dbReference>
<reference evidence="9 10" key="1">
    <citation type="submission" date="2023-09" db="UniProtKB">
        <authorList>
            <consortium name="RefSeq"/>
        </authorList>
    </citation>
    <scope>IDENTIFICATION</scope>
</reference>
<dbReference type="Proteomes" id="UP000079169">
    <property type="component" value="Unplaced"/>
</dbReference>
<protein>
    <submittedName>
        <fullName evidence="9 10">Thiamin pyrophosphokinase 1</fullName>
    </submittedName>
</protein>
<dbReference type="Gene3D" id="2.60.120.320">
    <property type="entry name" value="Thiamin pyrophosphokinase, thiamin-binding domain"/>
    <property type="match status" value="1"/>
</dbReference>
<evidence type="ECO:0000313" key="10">
    <source>
        <dbReference type="RefSeq" id="XP_017301939.1"/>
    </source>
</evidence>
<keyword evidence="6" id="KW-0732">Signal</keyword>
<dbReference type="AlphaFoldDB" id="A0A1S4EII1"/>
<dbReference type="SUPFAM" id="SSF63862">
    <property type="entry name" value="Thiamin pyrophosphokinase, substrate-binding domain"/>
    <property type="match status" value="1"/>
</dbReference>
<keyword evidence="3" id="KW-0418">Kinase</keyword>
<dbReference type="STRING" id="121845.A0A1S4EII1"/>
<proteinExistence type="predicted"/>
<dbReference type="FunFam" id="2.60.120.320:FF:000001">
    <property type="entry name" value="Thiamine pyrophosphokinase"/>
    <property type="match status" value="1"/>
</dbReference>
<dbReference type="CDD" id="cd07995">
    <property type="entry name" value="TPK"/>
    <property type="match status" value="1"/>
</dbReference>
<dbReference type="KEGG" id="dci:103514670"/>
<evidence type="ECO:0000313" key="9">
    <source>
        <dbReference type="RefSeq" id="XP_008477793.2"/>
    </source>
</evidence>
<keyword evidence="8" id="KW-1185">Reference proteome</keyword>
<feature type="compositionally biased region" description="Polar residues" evidence="5">
    <location>
        <begin position="297"/>
        <end position="321"/>
    </location>
</feature>
<dbReference type="RefSeq" id="XP_008477793.2">
    <property type="nucleotide sequence ID" value="XM_008479571.3"/>
</dbReference>
<accession>A0A1S4EII1</accession>
<gene>
    <name evidence="9 10" type="primary">LOC103514670</name>
</gene>
<evidence type="ECO:0000256" key="6">
    <source>
        <dbReference type="SAM" id="SignalP"/>
    </source>
</evidence>
<feature type="domain" description="Thiamin pyrophosphokinase thiamin-binding" evidence="7">
    <location>
        <begin position="212"/>
        <end position="285"/>
    </location>
</feature>
<evidence type="ECO:0000256" key="3">
    <source>
        <dbReference type="ARBA" id="ARBA00022777"/>
    </source>
</evidence>
<dbReference type="InterPro" id="IPR036371">
    <property type="entry name" value="TPK_B1-bd_sf"/>
</dbReference>
<feature type="chain" id="PRO_5010481024" evidence="6">
    <location>
        <begin position="27"/>
        <end position="330"/>
    </location>
</feature>
<sequence>MWFLLHSKTYPFGLLLLVSYAHYTKSSHIDTNALQMGGLPSTELKETHWYPDQVWNATNDELSYGIIILNRPIEVHASVLTNLWRKAKIRCTVDQGTDRWLLFLNQHNLDPALYWPDLVTGDFDSVSSNSMGRFLALGSDIVPTPDQSYTDFQKAVMEITKREKIDYLISIVEFNGRLDHCMSNINTLYKSSLPIYLLSAKYMSWVLRANAGLHRIHLNPGFTSGKKTLGLIPVGSPVQQVYSTGLKWNLNNHTLAFGGMVSSSNTYENETTPEVSVKMSQGDLLWIMQLPSHPRTESVTSNPRTESVTSNPDETSNSSVTPHHHLIGRL</sequence>